<dbReference type="Gene3D" id="3.40.50.300">
    <property type="entry name" value="P-loop containing nucleotide triphosphate hydrolases"/>
    <property type="match status" value="2"/>
</dbReference>
<dbReference type="SMART" id="SM00487">
    <property type="entry name" value="DEXDc"/>
    <property type="match status" value="1"/>
</dbReference>
<comment type="catalytic activity">
    <reaction evidence="1">
        <text>RNA(n) + a ribonucleoside 5'-triphosphate = RNA(n+1) + diphosphate</text>
        <dbReference type="Rhea" id="RHEA:21248"/>
        <dbReference type="Rhea" id="RHEA-COMP:14527"/>
        <dbReference type="Rhea" id="RHEA-COMP:17342"/>
        <dbReference type="ChEBI" id="CHEBI:33019"/>
        <dbReference type="ChEBI" id="CHEBI:61557"/>
        <dbReference type="ChEBI" id="CHEBI:140395"/>
        <dbReference type="EC" id="2.7.7.48"/>
    </reaction>
</comment>
<dbReference type="Pfam" id="PF00271">
    <property type="entry name" value="Helicase_C"/>
    <property type="match status" value="1"/>
</dbReference>
<evidence type="ECO:0000313" key="5">
    <source>
        <dbReference type="EMBL" id="CAK0809375.1"/>
    </source>
</evidence>
<keyword evidence="1" id="KW-0696">RNA-directed RNA polymerase</keyword>
<name>A0ABN9QW92_9DINO</name>
<comment type="similarity">
    <text evidence="1">Belongs to the RdRP family.</text>
</comment>
<dbReference type="EMBL" id="CAUYUJ010004391">
    <property type="protein sequence ID" value="CAK0809375.1"/>
    <property type="molecule type" value="Genomic_DNA"/>
</dbReference>
<keyword evidence="1" id="KW-0808">Transferase</keyword>
<dbReference type="Pfam" id="PF04851">
    <property type="entry name" value="ResIII"/>
    <property type="match status" value="1"/>
</dbReference>
<evidence type="ECO:0000259" key="4">
    <source>
        <dbReference type="PROSITE" id="PS51194"/>
    </source>
</evidence>
<feature type="domain" description="Helicase C-terminal" evidence="4">
    <location>
        <begin position="369"/>
        <end position="532"/>
    </location>
</feature>
<proteinExistence type="inferred from homology"/>
<accession>A0ABN9QW92</accession>
<dbReference type="PANTHER" id="PTHR23079:SF55">
    <property type="entry name" value="RNA-DIRECTED RNA POLYMERASE"/>
    <property type="match status" value="1"/>
</dbReference>
<dbReference type="InterPro" id="IPR057596">
    <property type="entry name" value="RDRP_core"/>
</dbReference>
<dbReference type="InterPro" id="IPR014001">
    <property type="entry name" value="Helicase_ATP-bd"/>
</dbReference>
<evidence type="ECO:0000259" key="3">
    <source>
        <dbReference type="PROSITE" id="PS51192"/>
    </source>
</evidence>
<dbReference type="InterPro" id="IPR027417">
    <property type="entry name" value="P-loop_NTPase"/>
</dbReference>
<dbReference type="SUPFAM" id="SSF52540">
    <property type="entry name" value="P-loop containing nucleoside triphosphate hydrolases"/>
    <property type="match status" value="1"/>
</dbReference>
<dbReference type="PROSITE" id="PS51194">
    <property type="entry name" value="HELICASE_CTER"/>
    <property type="match status" value="1"/>
</dbReference>
<dbReference type="InterPro" id="IPR001650">
    <property type="entry name" value="Helicase_C-like"/>
</dbReference>
<dbReference type="EC" id="2.7.7.48" evidence="1"/>
<keyword evidence="6" id="KW-1185">Reference proteome</keyword>
<organism evidence="5 6">
    <name type="scientific">Prorocentrum cordatum</name>
    <dbReference type="NCBI Taxonomy" id="2364126"/>
    <lineage>
        <taxon>Eukaryota</taxon>
        <taxon>Sar</taxon>
        <taxon>Alveolata</taxon>
        <taxon>Dinophyceae</taxon>
        <taxon>Prorocentrales</taxon>
        <taxon>Prorocentraceae</taxon>
        <taxon>Prorocentrum</taxon>
    </lineage>
</organism>
<feature type="region of interest" description="Disordered" evidence="2">
    <location>
        <begin position="1"/>
        <end position="20"/>
    </location>
</feature>
<dbReference type="SMART" id="SM00490">
    <property type="entry name" value="HELICc"/>
    <property type="match status" value="1"/>
</dbReference>
<keyword evidence="1" id="KW-0694">RNA-binding</keyword>
<protein>
    <recommendedName>
        <fullName evidence="1">RNA-dependent RNA polymerase</fullName>
        <ecNumber evidence="1">2.7.7.48</ecNumber>
    </recommendedName>
</protein>
<evidence type="ECO:0000256" key="2">
    <source>
        <dbReference type="SAM" id="MobiDB-lite"/>
    </source>
</evidence>
<dbReference type="InterPro" id="IPR007855">
    <property type="entry name" value="RDRP"/>
</dbReference>
<gene>
    <name evidence="5" type="ORF">PCOR1329_LOCUS14648</name>
</gene>
<sequence>MNLLRDEVDPDEAGGEGPVAPPYLAPLMTLSHTAPRDYQAELHVWALLDFQSSRDVLVYLPTGSGKTLVGALVVSAMATCNKRKRVAFVVDKIPLMQQQAEYLSKNTPMRVISICGTTADTERRRLLKSRFDVLVITAQVFVNMLKRDKTLDPAQFSLVVFDEAHHCAGGHPFAGVMEQLRLCAPLSRPRVLGLTASPAGATDERETSRALERLERQLGTTQPAVLRTPCVFRDSLRDVVDPPEHCWVEVEESASMRGFQEAASRVLDCLRGDVERTLGVEGLLGGAASQLAGWQFVRGFAEQRHPQLLQKARLATWVAEAAEVGSRLGDAHGRAFLERVGAAGLASHAEDARAGLRGLLAWRGSDAPHLSKVVSLLRREAQSRQESFRGVVFVSTRALAGVVADVLRKLLQPLDLRPCCLVGRGEGTGDAAQSSALQRFRSGEVRLLVATSVAEEGLDIAECSIAIRLHGVRSFAAYVQSRGRARARGSTYAVVGTPAERRSFDELQKAEESLQRVARDPQQAMLHRSELDRAAGLADALHRSSLGSGQDRMREAGDPQREQVELCTRQLLGGEHDVHATAAKSPADGLDPGASDVGDLCIVAHGLPVAGVDGALIAFAPIGRVKDCVPEGPHYLFPDRLRPAGYSAYVTLQMEHSGKMHRQALLSSLCRRAPPGVWLREVTRTVSRWERESLQAKVEAGGIFAFGSSGREAAFCPQARFRDARVQMGPKCLIFRVPSAQSSGRDLEDAPSETLKVAIGVSDLLDSALVSGDSLGSSGVTVYAFVNQPPKFSIGEAAKDGRSKQPKERRCCMPSALFGRSFVYAFHFGSWEQCQPFLDFLSHVGTHLCHAKVVNLPHSLQVPEWGSGWDRSDLAWTEEVTDDFQLGLCDSMPGYDSRWSTVLVRLVRSLGGPRVRMRLDFEVLYALLCAASAEPALVCAALSHDLLARLGAAHPEDAAAAVAELPSQLDSRLFVDAGALLSRSVAAAEERRGSGEARLAQVPRGHVLARCVVVTPARLNFREPEWIQSCRILQKFGEPGQHTASRFLRVQFCDEDGSPMVGDTMAPRIGMIFDHGIRINDRHFKYLHWSQSQMRSGSLWLYASDGSVECETIRRWPFLDPQAAPRNPSKYASRLALFFSSSAPTVSVSWDDVEVIDDKKSHHNGKEYCFTDGAGKIRADIAQDVSSRLGCNVVPSAFQIRYGGAKGVVVGYPGCNRKLELRKSMIKFDSRHDSFEVVSWSRNNPAFLNRQIINLLAARGIEPEVFLGMQESALLEASKVVVDPRCASRRLSHIYAGPGSVSLLDAAGVDFTAEPFFASLLRFVYRQDVRKLRQKTSIPVADASLLLGVPDESSTLRYGEVFIQISEPDPSGGVRNRIIKDCRVMVTKNPCLHPGDVLLLDAVDCSALQHVVDCVVFPVQGHRPHPDESSGSDLDGDLYFCTWCPELVPKRTAEAMDYSEGSTTKTSQDLEEVTAEVMKEYRRL</sequence>
<reference evidence="5" key="1">
    <citation type="submission" date="2023-10" db="EMBL/GenBank/DDBJ databases">
        <authorList>
            <person name="Chen Y."/>
            <person name="Shah S."/>
            <person name="Dougan E. K."/>
            <person name="Thang M."/>
            <person name="Chan C."/>
        </authorList>
    </citation>
    <scope>NUCLEOTIDE SEQUENCE [LARGE SCALE GENOMIC DNA]</scope>
</reference>
<dbReference type="Pfam" id="PF05183">
    <property type="entry name" value="RdRP"/>
    <property type="match status" value="1"/>
</dbReference>
<dbReference type="PANTHER" id="PTHR23079">
    <property type="entry name" value="RNA-DEPENDENT RNA POLYMERASE"/>
    <property type="match status" value="1"/>
</dbReference>
<feature type="domain" description="Helicase ATP-binding" evidence="3">
    <location>
        <begin position="47"/>
        <end position="216"/>
    </location>
</feature>
<evidence type="ECO:0000313" key="6">
    <source>
        <dbReference type="Proteomes" id="UP001189429"/>
    </source>
</evidence>
<dbReference type="PROSITE" id="PS51192">
    <property type="entry name" value="HELICASE_ATP_BIND_1"/>
    <property type="match status" value="1"/>
</dbReference>
<evidence type="ECO:0000256" key="1">
    <source>
        <dbReference type="RuleBase" id="RU363098"/>
    </source>
</evidence>
<keyword evidence="1" id="KW-0548">Nucleotidyltransferase</keyword>
<dbReference type="Proteomes" id="UP001189429">
    <property type="component" value="Unassembled WGS sequence"/>
</dbReference>
<comment type="caution">
    <text evidence="5">The sequence shown here is derived from an EMBL/GenBank/DDBJ whole genome shotgun (WGS) entry which is preliminary data.</text>
</comment>
<dbReference type="InterPro" id="IPR006935">
    <property type="entry name" value="Helicase/UvrB_N"/>
</dbReference>